<protein>
    <recommendedName>
        <fullName evidence="2">Methyltransferase, TIGR04325 family</fullName>
    </recommendedName>
</protein>
<reference evidence="1" key="1">
    <citation type="journal article" date="1999" name="Microb. Pathog.">
        <title>Genetic organization of the lipopolysaccharide O-antigen biosynthetic locus of Leptospira borgpetersenii serovar Hardjobovis.</title>
        <authorList>
            <person name="Kalambaheti T."/>
            <person name="Bulach D.M."/>
            <person name="Rajakumar K."/>
            <person name="Adler B."/>
        </authorList>
    </citation>
    <scope>NUCLEOTIDE SEQUENCE</scope>
    <source>
        <strain evidence="1">L171</strain>
    </source>
</reference>
<dbReference type="EMBL" id="AF078135">
    <property type="protein sequence ID" value="AAD12962.1"/>
    <property type="molecule type" value="Genomic_DNA"/>
</dbReference>
<name>Q9ZGK7_LEPBO</name>
<proteinExistence type="predicted"/>
<dbReference type="InterPro" id="IPR027612">
    <property type="entry name" value="Put_MTase_LIC12133"/>
</dbReference>
<accession>Q9ZGK7</accession>
<sequence length="312" mass="36389">MENLIFLKSGIVAEDKETDLRSYIKKIAYKLLPPIIWDLLTFGKRKFYNRVKSEIRSGIFRNGFNGVYKTWDEAAALCGSYDSEQIIEKCKQSLLKVKQGEAIYERDSVLFNKIQYSWPLLAGLLYSATKSNLRLDVLDFGGSLGSSYYQNRNFLQGIQKLSWNIVEQSNFVQVGKKHFEDGILNFYDSIESCVNYRDQKINVFLASSSFPYVKDPFELIKKIINYDFPYIIIDRTYFIDLPNSIVSVQHVPLEIYDASYPAWFFNLEEFVSLFQVKYDLVADFNSYLQATDILKGIQTREMGMIFEFRKSF</sequence>
<evidence type="ECO:0008006" key="2">
    <source>
        <dbReference type="Google" id="ProtNLM"/>
    </source>
</evidence>
<dbReference type="NCBIfam" id="TIGR04325">
    <property type="entry name" value="MTase_LIC12133"/>
    <property type="match status" value="1"/>
</dbReference>
<dbReference type="AlphaFoldDB" id="Q9ZGK7"/>
<evidence type="ECO:0000313" key="1">
    <source>
        <dbReference type="EMBL" id="AAD12962.1"/>
    </source>
</evidence>
<organism evidence="1">
    <name type="scientific">Leptospira borgpetersenii</name>
    <dbReference type="NCBI Taxonomy" id="174"/>
    <lineage>
        <taxon>Bacteria</taxon>
        <taxon>Pseudomonadati</taxon>
        <taxon>Spirochaetota</taxon>
        <taxon>Spirochaetia</taxon>
        <taxon>Leptospirales</taxon>
        <taxon>Leptospiraceae</taxon>
        <taxon>Leptospira</taxon>
    </lineage>
</organism>